<dbReference type="EMBL" id="CM047587">
    <property type="protein sequence ID" value="KAI9908818.1"/>
    <property type="molecule type" value="Genomic_DNA"/>
</dbReference>
<protein>
    <submittedName>
        <fullName evidence="1">Uncharacterized protein</fullName>
    </submittedName>
</protein>
<comment type="caution">
    <text evidence="1">The sequence shown here is derived from an EMBL/GenBank/DDBJ whole genome shotgun (WGS) entry which is preliminary data.</text>
</comment>
<gene>
    <name evidence="1" type="ORF">PsorP6_004080</name>
</gene>
<keyword evidence="2" id="KW-1185">Reference proteome</keyword>
<evidence type="ECO:0000313" key="1">
    <source>
        <dbReference type="EMBL" id="KAI9908818.1"/>
    </source>
</evidence>
<name>A0ACC0VSK1_9STRA</name>
<dbReference type="Proteomes" id="UP001163321">
    <property type="component" value="Chromosome 8"/>
</dbReference>
<organism evidence="1 2">
    <name type="scientific">Peronosclerospora sorghi</name>
    <dbReference type="NCBI Taxonomy" id="230839"/>
    <lineage>
        <taxon>Eukaryota</taxon>
        <taxon>Sar</taxon>
        <taxon>Stramenopiles</taxon>
        <taxon>Oomycota</taxon>
        <taxon>Peronosporomycetes</taxon>
        <taxon>Peronosporales</taxon>
        <taxon>Peronosporaceae</taxon>
        <taxon>Peronosclerospora</taxon>
    </lineage>
</organism>
<reference evidence="1 2" key="1">
    <citation type="journal article" date="2022" name="bioRxiv">
        <title>The genome of the oomycete Peronosclerospora sorghi, a cosmopolitan pathogen of maize and sorghum, is inflated with dispersed pseudogenes.</title>
        <authorList>
            <person name="Fletcher K."/>
            <person name="Martin F."/>
            <person name="Isakeit T."/>
            <person name="Cavanaugh K."/>
            <person name="Magill C."/>
            <person name="Michelmore R."/>
        </authorList>
    </citation>
    <scope>NUCLEOTIDE SEQUENCE [LARGE SCALE GENOMIC DNA]</scope>
    <source>
        <strain evidence="1">P6</strain>
    </source>
</reference>
<accession>A0ACC0VSK1</accession>
<evidence type="ECO:0000313" key="2">
    <source>
        <dbReference type="Proteomes" id="UP001163321"/>
    </source>
</evidence>
<proteinExistence type="predicted"/>
<sequence length="85" mass="9443">MYGYSMEAWSVWRLGTSSLEKDSKEGGTPVHILSCLRLRSVCVLRAFASALCYGGTSRSVRILREMAAEEVGITLAFVYYILADE</sequence>